<dbReference type="AlphaFoldDB" id="A0AA48K7M6"/>
<evidence type="ECO:0000256" key="4">
    <source>
        <dbReference type="SAM" id="Coils"/>
    </source>
</evidence>
<dbReference type="EMBL" id="AP027080">
    <property type="protein sequence ID" value="BDU71301.1"/>
    <property type="molecule type" value="Genomic_DNA"/>
</dbReference>
<keyword evidence="6" id="KW-1133">Transmembrane helix</keyword>
<gene>
    <name evidence="8" type="primary">mcp_2</name>
    <name evidence="8" type="ORF">METEAL_04750</name>
</gene>
<protein>
    <submittedName>
        <fullName evidence="8">Methyl-accepting chemotaxis protein</fullName>
    </submittedName>
</protein>
<dbReference type="Pfam" id="PF12729">
    <property type="entry name" value="4HB_MCP_1"/>
    <property type="match status" value="1"/>
</dbReference>
<evidence type="ECO:0000256" key="2">
    <source>
        <dbReference type="ARBA" id="ARBA00029447"/>
    </source>
</evidence>
<dbReference type="InterPro" id="IPR051310">
    <property type="entry name" value="MCP_chemotaxis"/>
</dbReference>
<keyword evidence="3" id="KW-0807">Transducer</keyword>
<accession>A0AA48K7M6</accession>
<name>A0AA48K7M6_9BACT</name>
<dbReference type="Proteomes" id="UP001238179">
    <property type="component" value="Chromosome"/>
</dbReference>
<evidence type="ECO:0000259" key="7">
    <source>
        <dbReference type="PROSITE" id="PS50111"/>
    </source>
</evidence>
<dbReference type="PANTHER" id="PTHR43531">
    <property type="entry name" value="PROTEIN ICFG"/>
    <property type="match status" value="1"/>
</dbReference>
<feature type="compositionally biased region" description="Basic and acidic residues" evidence="5">
    <location>
        <begin position="531"/>
        <end position="540"/>
    </location>
</feature>
<evidence type="ECO:0000256" key="3">
    <source>
        <dbReference type="PROSITE-ProRule" id="PRU00284"/>
    </source>
</evidence>
<evidence type="ECO:0000313" key="8">
    <source>
        <dbReference type="EMBL" id="BDU71301.1"/>
    </source>
</evidence>
<feature type="compositionally biased region" description="Low complexity" evidence="5">
    <location>
        <begin position="520"/>
        <end position="530"/>
    </location>
</feature>
<evidence type="ECO:0000313" key="9">
    <source>
        <dbReference type="Proteomes" id="UP001238179"/>
    </source>
</evidence>
<evidence type="ECO:0000256" key="5">
    <source>
        <dbReference type="SAM" id="MobiDB-lite"/>
    </source>
</evidence>
<dbReference type="Pfam" id="PF00015">
    <property type="entry name" value="MCPsignal"/>
    <property type="match status" value="1"/>
</dbReference>
<dbReference type="InterPro" id="IPR004089">
    <property type="entry name" value="MCPsignal_dom"/>
</dbReference>
<evidence type="ECO:0000256" key="6">
    <source>
        <dbReference type="SAM" id="Phobius"/>
    </source>
</evidence>
<feature type="compositionally biased region" description="Polar residues" evidence="5">
    <location>
        <begin position="291"/>
        <end position="307"/>
    </location>
</feature>
<dbReference type="SMART" id="SM00283">
    <property type="entry name" value="MA"/>
    <property type="match status" value="1"/>
</dbReference>
<feature type="region of interest" description="Disordered" evidence="5">
    <location>
        <begin position="508"/>
        <end position="540"/>
    </location>
</feature>
<dbReference type="InterPro" id="IPR004090">
    <property type="entry name" value="Chemotax_Me-accpt_rcpt"/>
</dbReference>
<dbReference type="RefSeq" id="WP_316414187.1">
    <property type="nucleotide sequence ID" value="NZ_AP027080.1"/>
</dbReference>
<dbReference type="GO" id="GO:0006935">
    <property type="term" value="P:chemotaxis"/>
    <property type="evidence" value="ECO:0007669"/>
    <property type="project" value="UniProtKB-KW"/>
</dbReference>
<dbReference type="SUPFAM" id="SSF58104">
    <property type="entry name" value="Methyl-accepting chemotaxis protein (MCP) signaling domain"/>
    <property type="match status" value="1"/>
</dbReference>
<dbReference type="PANTHER" id="PTHR43531:SF11">
    <property type="entry name" value="METHYL-ACCEPTING CHEMOTAXIS PROTEIN 3"/>
    <property type="match status" value="1"/>
</dbReference>
<keyword evidence="1" id="KW-0145">Chemotaxis</keyword>
<feature type="domain" description="Methyl-accepting transducer" evidence="7">
    <location>
        <begin position="275"/>
        <end position="490"/>
    </location>
</feature>
<evidence type="ECO:0000256" key="1">
    <source>
        <dbReference type="ARBA" id="ARBA00022500"/>
    </source>
</evidence>
<reference evidence="9" key="1">
    <citation type="journal article" date="2023" name="Int. J. Syst. Evol. Microbiol.">
        <title>Mesoterricola silvestris gen. nov., sp. nov., Mesoterricola sediminis sp. nov., Geothrix oryzae sp. nov., Geothrix edaphica sp. nov., Geothrix rubra sp. nov., and Geothrix limicola sp. nov., six novel members of Acidobacteriota isolated from soils.</title>
        <authorList>
            <person name="Itoh H."/>
            <person name="Sugisawa Y."/>
            <person name="Mise K."/>
            <person name="Xu Z."/>
            <person name="Kuniyasu M."/>
            <person name="Ushijima N."/>
            <person name="Kawano K."/>
            <person name="Kobayashi E."/>
            <person name="Shiratori Y."/>
            <person name="Masuda Y."/>
            <person name="Senoo K."/>
        </authorList>
    </citation>
    <scope>NUCLEOTIDE SEQUENCE [LARGE SCALE GENOMIC DNA]</scope>
    <source>
        <strain evidence="9">W79</strain>
    </source>
</reference>
<proteinExistence type="inferred from homology"/>
<feature type="region of interest" description="Disordered" evidence="5">
    <location>
        <begin position="291"/>
        <end position="314"/>
    </location>
</feature>
<keyword evidence="6" id="KW-0472">Membrane</keyword>
<feature type="transmembrane region" description="Helical" evidence="6">
    <location>
        <begin position="12"/>
        <end position="35"/>
    </location>
</feature>
<keyword evidence="4" id="KW-0175">Coiled coil</keyword>
<dbReference type="PRINTS" id="PR00260">
    <property type="entry name" value="CHEMTRNSDUCR"/>
</dbReference>
<keyword evidence="6" id="KW-0812">Transmembrane</keyword>
<organism evidence="8 9">
    <name type="scientific">Mesoterricola silvestris</name>
    <dbReference type="NCBI Taxonomy" id="2927979"/>
    <lineage>
        <taxon>Bacteria</taxon>
        <taxon>Pseudomonadati</taxon>
        <taxon>Acidobacteriota</taxon>
        <taxon>Holophagae</taxon>
        <taxon>Holophagales</taxon>
        <taxon>Holophagaceae</taxon>
        <taxon>Mesoterricola</taxon>
    </lineage>
</organism>
<dbReference type="Gene3D" id="1.10.287.950">
    <property type="entry name" value="Methyl-accepting chemotaxis protein"/>
    <property type="match status" value="1"/>
</dbReference>
<comment type="similarity">
    <text evidence="2">Belongs to the methyl-accepting chemotaxis (MCP) protein family.</text>
</comment>
<dbReference type="InterPro" id="IPR024478">
    <property type="entry name" value="HlyB_4HB_MCP"/>
</dbReference>
<feature type="coiled-coil region" evidence="4">
    <location>
        <begin position="468"/>
        <end position="499"/>
    </location>
</feature>
<dbReference type="GO" id="GO:0004888">
    <property type="term" value="F:transmembrane signaling receptor activity"/>
    <property type="evidence" value="ECO:0007669"/>
    <property type="project" value="InterPro"/>
</dbReference>
<sequence length="540" mass="56783">MQWFKQLRLATQLILAFVLVALIAGGVGAIGILNLGKLAESDRFMFDSATAPMKNLDAINGNFQLVRNSLSKTIAAPDKEKLAMVLTAYEKNWKIMQDAMTAYAKQATTAEEKANLARLKELTVTYDREVAQPMIRFRNENKIADSVAVSYSANVGKITNELNGVIEKMIRENVEAAESIATANAQTARSASIQMTVAIGVGMLLAVGLGLLVTSLIKQQVGGEPGYAASIVRQVAEGNLALEVVTAQGDTGSVMASIKVMVEKLSDVVGQVQESSDMLVGASEQLSSTAQSLSQGASEQAASVQETSASMEEMSASIAQNNENAKVTGDLASRTAVETLDGGRAVKETVGAMKQIAQKIAIIDDIAYQTNLLALNAAIEAGRAGEHGKGFAVVAAEVRKLAERSQVAAEEISGLASGSVELAERAGALLDTIVPSIQKTSDLVMEIAAASAEQNSGVGQINGAIGQISQAVAQNAAASEELASTSEEVNAQAQEMQNTVAFFHLAGMRSQARRKPAPQPAARAPRARGPVADEREFSRF</sequence>
<dbReference type="GO" id="GO:0007165">
    <property type="term" value="P:signal transduction"/>
    <property type="evidence" value="ECO:0007669"/>
    <property type="project" value="UniProtKB-KW"/>
</dbReference>
<dbReference type="GO" id="GO:0005886">
    <property type="term" value="C:plasma membrane"/>
    <property type="evidence" value="ECO:0007669"/>
    <property type="project" value="TreeGrafter"/>
</dbReference>
<dbReference type="KEGG" id="msil:METEAL_04750"/>
<keyword evidence="9" id="KW-1185">Reference proteome</keyword>
<dbReference type="PROSITE" id="PS50111">
    <property type="entry name" value="CHEMOTAXIS_TRANSDUC_2"/>
    <property type="match status" value="1"/>
</dbReference>